<evidence type="ECO:0000256" key="2">
    <source>
        <dbReference type="SAM" id="Phobius"/>
    </source>
</evidence>
<keyword evidence="2" id="KW-1133">Transmembrane helix</keyword>
<keyword evidence="2" id="KW-0472">Membrane</keyword>
<accession>A0AA95EUL1</accession>
<dbReference type="Proteomes" id="UP001178662">
    <property type="component" value="Chromosome"/>
</dbReference>
<evidence type="ECO:0000313" key="3">
    <source>
        <dbReference type="EMBL" id="WEK53186.1"/>
    </source>
</evidence>
<keyword evidence="4" id="KW-1185">Reference proteome</keyword>
<gene>
    <name evidence="3" type="ORF">P0Y55_11345</name>
</gene>
<dbReference type="AlphaFoldDB" id="A0AA95EUL1"/>
<proteinExistence type="predicted"/>
<dbReference type="InterPro" id="IPR024623">
    <property type="entry name" value="YtxH"/>
</dbReference>
<keyword evidence="2" id="KW-0812">Transmembrane</keyword>
<dbReference type="EMBL" id="CP119317">
    <property type="protein sequence ID" value="WEK53186.1"/>
    <property type="molecule type" value="Genomic_DNA"/>
</dbReference>
<organism evidence="3 4">
    <name type="scientific">Candidatus Cohnella colombiensis</name>
    <dbReference type="NCBI Taxonomy" id="3121368"/>
    <lineage>
        <taxon>Bacteria</taxon>
        <taxon>Bacillati</taxon>
        <taxon>Bacillota</taxon>
        <taxon>Bacilli</taxon>
        <taxon>Bacillales</taxon>
        <taxon>Paenibacillaceae</taxon>
        <taxon>Cohnella</taxon>
    </lineage>
</organism>
<feature type="transmembrane region" description="Helical" evidence="2">
    <location>
        <begin position="6"/>
        <end position="26"/>
    </location>
</feature>
<protein>
    <submittedName>
        <fullName evidence="3">YtxH domain-containing protein</fullName>
    </submittedName>
</protein>
<feature type="compositionally biased region" description="Acidic residues" evidence="1">
    <location>
        <begin position="99"/>
        <end position="117"/>
    </location>
</feature>
<dbReference type="PANTHER" id="PTHR35792:SF1">
    <property type="entry name" value="SLL0268 PROTEIN"/>
    <property type="match status" value="1"/>
</dbReference>
<evidence type="ECO:0000313" key="4">
    <source>
        <dbReference type="Proteomes" id="UP001178662"/>
    </source>
</evidence>
<name>A0AA95EUL1_9BACL</name>
<sequence length="117" mass="12533">MSNKKAFLWGTLTGAITGAVTALLFAPKPGKELRKDIAQTAHKVGEKTVDISRQAGEAVQSFAQRTVSLASDTKQAAGRFITDIRSRKANSSAVVNSNEEMEAEHTDLEDDDQSVGL</sequence>
<dbReference type="InterPro" id="IPR052928">
    <property type="entry name" value="Desiccation-related_membrane"/>
</dbReference>
<dbReference type="PANTHER" id="PTHR35792">
    <property type="entry name" value="GENERAL STRESS PROTEIN"/>
    <property type="match status" value="1"/>
</dbReference>
<evidence type="ECO:0000256" key="1">
    <source>
        <dbReference type="SAM" id="MobiDB-lite"/>
    </source>
</evidence>
<feature type="region of interest" description="Disordered" evidence="1">
    <location>
        <begin position="89"/>
        <end position="117"/>
    </location>
</feature>
<dbReference type="Pfam" id="PF12732">
    <property type="entry name" value="YtxH"/>
    <property type="match status" value="1"/>
</dbReference>
<reference evidence="3" key="1">
    <citation type="submission" date="2023-03" db="EMBL/GenBank/DDBJ databases">
        <title>Andean soil-derived lignocellulolytic bacterial consortium as a source of novel taxa and putative plastic-active enzymes.</title>
        <authorList>
            <person name="Diaz-Garcia L."/>
            <person name="Chuvochina M."/>
            <person name="Feuerriegel G."/>
            <person name="Bunk B."/>
            <person name="Sproer C."/>
            <person name="Streit W.R."/>
            <person name="Rodriguez L.M."/>
            <person name="Overmann J."/>
            <person name="Jimenez D.J."/>
        </authorList>
    </citation>
    <scope>NUCLEOTIDE SEQUENCE</scope>
    <source>
        <strain evidence="3">MAG 2441</strain>
    </source>
</reference>
<feature type="compositionally biased region" description="Polar residues" evidence="1">
    <location>
        <begin position="89"/>
        <end position="98"/>
    </location>
</feature>